<proteinExistence type="predicted"/>
<gene>
    <name evidence="2" type="ORF">F7725_016217</name>
</gene>
<dbReference type="Proteomes" id="UP000518266">
    <property type="component" value="Unassembled WGS sequence"/>
</dbReference>
<accession>A0A7J5Z105</accession>
<feature type="compositionally biased region" description="Polar residues" evidence="1">
    <location>
        <begin position="169"/>
        <end position="190"/>
    </location>
</feature>
<evidence type="ECO:0000256" key="1">
    <source>
        <dbReference type="SAM" id="MobiDB-lite"/>
    </source>
</evidence>
<feature type="region of interest" description="Disordered" evidence="1">
    <location>
        <begin position="167"/>
        <end position="195"/>
    </location>
</feature>
<reference evidence="2 3" key="1">
    <citation type="submission" date="2020-03" db="EMBL/GenBank/DDBJ databases">
        <title>Dissostichus mawsoni Genome sequencing and assembly.</title>
        <authorList>
            <person name="Park H."/>
        </authorList>
    </citation>
    <scope>NUCLEOTIDE SEQUENCE [LARGE SCALE GENOMIC DNA]</scope>
    <source>
        <strain evidence="2">DM0001</strain>
        <tissue evidence="2">Muscle</tissue>
    </source>
</reference>
<sequence>MGSAPAAEPVPVPLPTAGPPVLGSAPAAGPLPVALSTAGPPVLGSAPAAEPLPVALSTAGLPVTAPAVEPPVVEPPKRWAVHLAFAAIADQEALIYHHCYVFSQQRSYSRLFENLLVADRTTIQTGNKCHCAMWGYANQGFHGANTFHFGGGVRMVFDTSALCNPGSPRESTQAAGTHSITHTDTQVTQKADSEHTAARVAESVLEDVVMDEDY</sequence>
<evidence type="ECO:0000313" key="2">
    <source>
        <dbReference type="EMBL" id="KAF3855494.1"/>
    </source>
</evidence>
<name>A0A7J5Z105_DISMA</name>
<dbReference type="AlphaFoldDB" id="A0A7J5Z105"/>
<evidence type="ECO:0000313" key="3">
    <source>
        <dbReference type="Proteomes" id="UP000518266"/>
    </source>
</evidence>
<comment type="caution">
    <text evidence="2">The sequence shown here is derived from an EMBL/GenBank/DDBJ whole genome shotgun (WGS) entry which is preliminary data.</text>
</comment>
<organism evidence="2 3">
    <name type="scientific">Dissostichus mawsoni</name>
    <name type="common">Antarctic cod</name>
    <dbReference type="NCBI Taxonomy" id="36200"/>
    <lineage>
        <taxon>Eukaryota</taxon>
        <taxon>Metazoa</taxon>
        <taxon>Chordata</taxon>
        <taxon>Craniata</taxon>
        <taxon>Vertebrata</taxon>
        <taxon>Euteleostomi</taxon>
        <taxon>Actinopterygii</taxon>
        <taxon>Neopterygii</taxon>
        <taxon>Teleostei</taxon>
        <taxon>Neoteleostei</taxon>
        <taxon>Acanthomorphata</taxon>
        <taxon>Eupercaria</taxon>
        <taxon>Perciformes</taxon>
        <taxon>Notothenioidei</taxon>
        <taxon>Nototheniidae</taxon>
        <taxon>Dissostichus</taxon>
    </lineage>
</organism>
<dbReference type="EMBL" id="JAAKFY010000006">
    <property type="protein sequence ID" value="KAF3855494.1"/>
    <property type="molecule type" value="Genomic_DNA"/>
</dbReference>
<protein>
    <submittedName>
        <fullName evidence="2">Uncharacterized protein</fullName>
    </submittedName>
</protein>
<keyword evidence="3" id="KW-1185">Reference proteome</keyword>